<name>A0A1R3HM46_COCAP</name>
<protein>
    <submittedName>
        <fullName evidence="1">Uncharacterized protein</fullName>
    </submittedName>
</protein>
<gene>
    <name evidence="1" type="ORF">CCACVL1_18267</name>
</gene>
<accession>A0A1R3HM46</accession>
<dbReference type="Proteomes" id="UP000188268">
    <property type="component" value="Unassembled WGS sequence"/>
</dbReference>
<comment type="caution">
    <text evidence="1">The sequence shown here is derived from an EMBL/GenBank/DDBJ whole genome shotgun (WGS) entry which is preliminary data.</text>
</comment>
<dbReference type="EMBL" id="AWWV01011641">
    <property type="protein sequence ID" value="OMO71352.1"/>
    <property type="molecule type" value="Genomic_DNA"/>
</dbReference>
<proteinExistence type="predicted"/>
<dbReference type="AlphaFoldDB" id="A0A1R3HM46"/>
<evidence type="ECO:0000313" key="1">
    <source>
        <dbReference type="EMBL" id="OMO71352.1"/>
    </source>
</evidence>
<evidence type="ECO:0000313" key="2">
    <source>
        <dbReference type="Proteomes" id="UP000188268"/>
    </source>
</evidence>
<organism evidence="1 2">
    <name type="scientific">Corchorus capsularis</name>
    <name type="common">Jute</name>
    <dbReference type="NCBI Taxonomy" id="210143"/>
    <lineage>
        <taxon>Eukaryota</taxon>
        <taxon>Viridiplantae</taxon>
        <taxon>Streptophyta</taxon>
        <taxon>Embryophyta</taxon>
        <taxon>Tracheophyta</taxon>
        <taxon>Spermatophyta</taxon>
        <taxon>Magnoliopsida</taxon>
        <taxon>eudicotyledons</taxon>
        <taxon>Gunneridae</taxon>
        <taxon>Pentapetalae</taxon>
        <taxon>rosids</taxon>
        <taxon>malvids</taxon>
        <taxon>Malvales</taxon>
        <taxon>Malvaceae</taxon>
        <taxon>Grewioideae</taxon>
        <taxon>Apeibeae</taxon>
        <taxon>Corchorus</taxon>
    </lineage>
</organism>
<keyword evidence="2" id="KW-1185">Reference proteome</keyword>
<reference evidence="1 2" key="1">
    <citation type="submission" date="2013-09" db="EMBL/GenBank/DDBJ databases">
        <title>Corchorus capsularis genome sequencing.</title>
        <authorList>
            <person name="Alam M."/>
            <person name="Haque M.S."/>
            <person name="Islam M.S."/>
            <person name="Emdad E.M."/>
            <person name="Islam M.M."/>
            <person name="Ahmed B."/>
            <person name="Halim A."/>
            <person name="Hossen Q.M.M."/>
            <person name="Hossain M.Z."/>
            <person name="Ahmed R."/>
            <person name="Khan M.M."/>
            <person name="Islam R."/>
            <person name="Rashid M.M."/>
            <person name="Khan S.A."/>
            <person name="Rahman M.S."/>
            <person name="Alam M."/>
        </authorList>
    </citation>
    <scope>NUCLEOTIDE SEQUENCE [LARGE SCALE GENOMIC DNA]</scope>
    <source>
        <strain evidence="2">cv. CVL-1</strain>
        <tissue evidence="1">Whole seedling</tissue>
    </source>
</reference>
<dbReference type="Gramene" id="OMO71352">
    <property type="protein sequence ID" value="OMO71352"/>
    <property type="gene ID" value="CCACVL1_18267"/>
</dbReference>
<sequence length="34" mass="3704">MEVPPCHTTAYAMHIVSPLLPQEKGAKLEGILTK</sequence>